<organism evidence="17 18">
    <name type="scientific">Thermanaerovibrio velox DSM 12556</name>
    <dbReference type="NCBI Taxonomy" id="926567"/>
    <lineage>
        <taxon>Bacteria</taxon>
        <taxon>Thermotogati</taxon>
        <taxon>Synergistota</taxon>
        <taxon>Synergistia</taxon>
        <taxon>Synergistales</taxon>
        <taxon>Synergistaceae</taxon>
        <taxon>Thermanaerovibrio</taxon>
    </lineage>
</organism>
<feature type="domain" description="Phosphoribosyltransferase" evidence="16">
    <location>
        <begin position="13"/>
        <end position="160"/>
    </location>
</feature>
<dbReference type="InterPro" id="IPR000836">
    <property type="entry name" value="PRTase_dom"/>
</dbReference>
<comment type="cofactor">
    <cofactor evidence="1 15">
        <name>Mg(2+)</name>
        <dbReference type="ChEBI" id="CHEBI:18420"/>
    </cofactor>
</comment>
<reference evidence="17 18" key="1">
    <citation type="submission" date="2011-10" db="EMBL/GenBank/DDBJ databases">
        <title>The Noncontiguous Finished genome of Thermanaerovibrio velox DSM 12556.</title>
        <authorList>
            <consortium name="US DOE Joint Genome Institute (JGI-PGF)"/>
            <person name="Lucas S."/>
            <person name="Copeland A."/>
            <person name="Lapidus A."/>
            <person name="Glavina del Rio T."/>
            <person name="Dalin E."/>
            <person name="Tice H."/>
            <person name="Bruce D."/>
            <person name="Goodwin L."/>
            <person name="Pitluck S."/>
            <person name="Peters L."/>
            <person name="Mikhailova N."/>
            <person name="Teshima H."/>
            <person name="Kyrpides N."/>
            <person name="Mavromatis K."/>
            <person name="Ivanova N."/>
            <person name="Markowitz V."/>
            <person name="Cheng J.-F."/>
            <person name="Hugenholtz P."/>
            <person name="Woyke T."/>
            <person name="Wu D."/>
            <person name="Spring S."/>
            <person name="Brambilla E.-M."/>
            <person name="Klenk H.-P."/>
            <person name="Eisen J.A."/>
        </authorList>
    </citation>
    <scope>NUCLEOTIDE SEQUENCE [LARGE SCALE GENOMIC DNA]</scope>
    <source>
        <strain evidence="17 18">DSM 12556</strain>
    </source>
</reference>
<dbReference type="Gene3D" id="3.40.50.2020">
    <property type="match status" value="1"/>
</dbReference>
<evidence type="ECO:0000256" key="15">
    <source>
        <dbReference type="RuleBase" id="RU364099"/>
    </source>
</evidence>
<keyword evidence="7 15" id="KW-0328">Glycosyltransferase</keyword>
<sequence length="179" mass="20035">MNYEIDSILVTKEQIYDRVKVLGGQISDHYRGKSLVMVGILKGAVMFLSDLARELDRDLDVSFDFMSVSSYGNATESSGVVRILKDLDSDVRGKSVLIVEDIVDSGLTVSYLLHVLRQRAPESLSVCALLDKPERRRVEVPIDFRGFIIPDRFVVGYGIDAGGKWRHLPEICSVRTLSE</sequence>
<dbReference type="CDD" id="cd06223">
    <property type="entry name" value="PRTases_typeI"/>
    <property type="match status" value="1"/>
</dbReference>
<evidence type="ECO:0000256" key="5">
    <source>
        <dbReference type="ARBA" id="ARBA00011895"/>
    </source>
</evidence>
<dbReference type="GO" id="GO:0006166">
    <property type="term" value="P:purine ribonucleoside salvage"/>
    <property type="evidence" value="ECO:0007669"/>
    <property type="project" value="UniProtKB-KW"/>
</dbReference>
<keyword evidence="9 15" id="KW-0479">Metal-binding</keyword>
<protein>
    <recommendedName>
        <fullName evidence="5 15">Hypoxanthine phosphoribosyltransferase</fullName>
        <ecNumber evidence="5 15">2.4.2.8</ecNumber>
    </recommendedName>
</protein>
<evidence type="ECO:0000313" key="17">
    <source>
        <dbReference type="EMBL" id="EHM10088.1"/>
    </source>
</evidence>
<evidence type="ECO:0000256" key="6">
    <source>
        <dbReference type="ARBA" id="ARBA00022490"/>
    </source>
</evidence>
<comment type="catalytic activity">
    <reaction evidence="13">
        <text>GMP + diphosphate = guanine + 5-phospho-alpha-D-ribose 1-diphosphate</text>
        <dbReference type="Rhea" id="RHEA:25424"/>
        <dbReference type="ChEBI" id="CHEBI:16235"/>
        <dbReference type="ChEBI" id="CHEBI:33019"/>
        <dbReference type="ChEBI" id="CHEBI:58017"/>
        <dbReference type="ChEBI" id="CHEBI:58115"/>
        <dbReference type="EC" id="2.4.2.8"/>
    </reaction>
    <physiologicalReaction direction="right-to-left" evidence="13">
        <dbReference type="Rhea" id="RHEA:25426"/>
    </physiologicalReaction>
</comment>
<dbReference type="RefSeq" id="WP_006583582.1">
    <property type="nucleotide sequence ID" value="NZ_CM001377.1"/>
</dbReference>
<evidence type="ECO:0000256" key="14">
    <source>
        <dbReference type="ARBA" id="ARBA00049402"/>
    </source>
</evidence>
<keyword evidence="8 15" id="KW-0808">Transferase</keyword>
<dbReference type="EMBL" id="CM001377">
    <property type="protein sequence ID" value="EHM10088.1"/>
    <property type="molecule type" value="Genomic_DNA"/>
</dbReference>
<dbReference type="STRING" id="926567.TheveDRAFT_0953"/>
<evidence type="ECO:0000256" key="8">
    <source>
        <dbReference type="ARBA" id="ARBA00022679"/>
    </source>
</evidence>
<evidence type="ECO:0000256" key="4">
    <source>
        <dbReference type="ARBA" id="ARBA00008391"/>
    </source>
</evidence>
<dbReference type="Proteomes" id="UP000005730">
    <property type="component" value="Chromosome"/>
</dbReference>
<dbReference type="SUPFAM" id="SSF53271">
    <property type="entry name" value="PRTase-like"/>
    <property type="match status" value="1"/>
</dbReference>
<evidence type="ECO:0000256" key="12">
    <source>
        <dbReference type="ARBA" id="ARBA00022842"/>
    </source>
</evidence>
<proteinExistence type="inferred from homology"/>
<dbReference type="GO" id="GO:0052657">
    <property type="term" value="F:guanine phosphoribosyltransferase activity"/>
    <property type="evidence" value="ECO:0007669"/>
    <property type="project" value="UniProtKB-ARBA"/>
</dbReference>
<evidence type="ECO:0000256" key="2">
    <source>
        <dbReference type="ARBA" id="ARBA00004496"/>
    </source>
</evidence>
<gene>
    <name evidence="17" type="ORF">TheveDRAFT_0953</name>
</gene>
<dbReference type="OrthoDB" id="9802824at2"/>
<keyword evidence="10 15" id="KW-0660">Purine salvage</keyword>
<dbReference type="GO" id="GO:0004422">
    <property type="term" value="F:hypoxanthine phosphoribosyltransferase activity"/>
    <property type="evidence" value="ECO:0007669"/>
    <property type="project" value="InterPro"/>
</dbReference>
<dbReference type="GO" id="GO:0005829">
    <property type="term" value="C:cytosol"/>
    <property type="evidence" value="ECO:0007669"/>
    <property type="project" value="TreeGrafter"/>
</dbReference>
<dbReference type="HOGENOM" id="CLU_073615_0_0_0"/>
<keyword evidence="12 15" id="KW-0460">Magnesium</keyword>
<comment type="pathway">
    <text evidence="3 15">Purine metabolism; IMP biosynthesis via salvage pathway; IMP from hypoxanthine: step 1/1.</text>
</comment>
<dbReference type="InterPro" id="IPR005904">
    <property type="entry name" value="Hxn_phspho_trans"/>
</dbReference>
<dbReference type="GO" id="GO:0046100">
    <property type="term" value="P:hypoxanthine metabolic process"/>
    <property type="evidence" value="ECO:0007669"/>
    <property type="project" value="TreeGrafter"/>
</dbReference>
<comment type="catalytic activity">
    <reaction evidence="14">
        <text>IMP + diphosphate = hypoxanthine + 5-phospho-alpha-D-ribose 1-diphosphate</text>
        <dbReference type="Rhea" id="RHEA:17973"/>
        <dbReference type="ChEBI" id="CHEBI:17368"/>
        <dbReference type="ChEBI" id="CHEBI:33019"/>
        <dbReference type="ChEBI" id="CHEBI:58017"/>
        <dbReference type="ChEBI" id="CHEBI:58053"/>
        <dbReference type="EC" id="2.4.2.8"/>
    </reaction>
    <physiologicalReaction direction="right-to-left" evidence="14">
        <dbReference type="Rhea" id="RHEA:17975"/>
    </physiologicalReaction>
</comment>
<dbReference type="InterPro" id="IPR050408">
    <property type="entry name" value="HGPRT"/>
</dbReference>
<dbReference type="AlphaFoldDB" id="H0URZ9"/>
<dbReference type="FunFam" id="3.40.50.2020:FF:000006">
    <property type="entry name" value="Hypoxanthine phosphoribosyltransferase"/>
    <property type="match status" value="1"/>
</dbReference>
<dbReference type="PANTHER" id="PTHR43340">
    <property type="entry name" value="HYPOXANTHINE-GUANINE PHOSPHORIBOSYLTRANSFERASE"/>
    <property type="match status" value="1"/>
</dbReference>
<dbReference type="InterPro" id="IPR029057">
    <property type="entry name" value="PRTase-like"/>
</dbReference>
<evidence type="ECO:0000256" key="7">
    <source>
        <dbReference type="ARBA" id="ARBA00022676"/>
    </source>
</evidence>
<dbReference type="GO" id="GO:0032264">
    <property type="term" value="P:IMP salvage"/>
    <property type="evidence" value="ECO:0007669"/>
    <property type="project" value="UniProtKB-UniPathway"/>
</dbReference>
<dbReference type="PANTHER" id="PTHR43340:SF1">
    <property type="entry name" value="HYPOXANTHINE PHOSPHORIBOSYLTRANSFERASE"/>
    <property type="match status" value="1"/>
</dbReference>
<keyword evidence="18" id="KW-1185">Reference proteome</keyword>
<evidence type="ECO:0000256" key="1">
    <source>
        <dbReference type="ARBA" id="ARBA00001946"/>
    </source>
</evidence>
<comment type="subcellular location">
    <subcellularLocation>
        <location evidence="2 15">Cytoplasm</location>
    </subcellularLocation>
</comment>
<keyword evidence="6 15" id="KW-0963">Cytoplasm</keyword>
<dbReference type="GO" id="GO:0000166">
    <property type="term" value="F:nucleotide binding"/>
    <property type="evidence" value="ECO:0007669"/>
    <property type="project" value="UniProtKB-KW"/>
</dbReference>
<evidence type="ECO:0000256" key="10">
    <source>
        <dbReference type="ARBA" id="ARBA00022726"/>
    </source>
</evidence>
<evidence type="ECO:0000313" key="18">
    <source>
        <dbReference type="Proteomes" id="UP000005730"/>
    </source>
</evidence>
<keyword evidence="11 15" id="KW-0547">Nucleotide-binding</keyword>
<dbReference type="GO" id="GO:0000287">
    <property type="term" value="F:magnesium ion binding"/>
    <property type="evidence" value="ECO:0007669"/>
    <property type="project" value="TreeGrafter"/>
</dbReference>
<dbReference type="Pfam" id="PF00156">
    <property type="entry name" value="Pribosyltran"/>
    <property type="match status" value="1"/>
</dbReference>
<evidence type="ECO:0000256" key="13">
    <source>
        <dbReference type="ARBA" id="ARBA00048811"/>
    </source>
</evidence>
<accession>H0URZ9</accession>
<dbReference type="eggNOG" id="COG0634">
    <property type="taxonomic scope" value="Bacteria"/>
</dbReference>
<dbReference type="GO" id="GO:0006178">
    <property type="term" value="P:guanine salvage"/>
    <property type="evidence" value="ECO:0007669"/>
    <property type="project" value="TreeGrafter"/>
</dbReference>
<comment type="similarity">
    <text evidence="4 15">Belongs to the purine/pyrimidine phosphoribosyltransferase family.</text>
</comment>
<dbReference type="GO" id="GO:0032263">
    <property type="term" value="P:GMP salvage"/>
    <property type="evidence" value="ECO:0007669"/>
    <property type="project" value="TreeGrafter"/>
</dbReference>
<evidence type="ECO:0000256" key="11">
    <source>
        <dbReference type="ARBA" id="ARBA00022741"/>
    </source>
</evidence>
<dbReference type="NCBIfam" id="TIGR01203">
    <property type="entry name" value="HGPRTase"/>
    <property type="match status" value="1"/>
</dbReference>
<name>H0URZ9_9BACT</name>
<dbReference type="UniPathway" id="UPA00591">
    <property type="reaction ID" value="UER00648"/>
</dbReference>
<evidence type="ECO:0000256" key="9">
    <source>
        <dbReference type="ARBA" id="ARBA00022723"/>
    </source>
</evidence>
<evidence type="ECO:0000259" key="16">
    <source>
        <dbReference type="Pfam" id="PF00156"/>
    </source>
</evidence>
<dbReference type="EC" id="2.4.2.8" evidence="5 15"/>
<evidence type="ECO:0000256" key="3">
    <source>
        <dbReference type="ARBA" id="ARBA00004669"/>
    </source>
</evidence>